<keyword evidence="3" id="KW-1185">Reference proteome</keyword>
<organism evidence="2 3">
    <name type="scientific">Filobasidium floriforme</name>
    <dbReference type="NCBI Taxonomy" id="5210"/>
    <lineage>
        <taxon>Eukaryota</taxon>
        <taxon>Fungi</taxon>
        <taxon>Dikarya</taxon>
        <taxon>Basidiomycota</taxon>
        <taxon>Agaricomycotina</taxon>
        <taxon>Tremellomycetes</taxon>
        <taxon>Filobasidiales</taxon>
        <taxon>Filobasidiaceae</taxon>
        <taxon>Filobasidium</taxon>
    </lineage>
</organism>
<evidence type="ECO:0000313" key="2">
    <source>
        <dbReference type="EMBL" id="KAG7528263.1"/>
    </source>
</evidence>
<accession>A0A8K0JFF7</accession>
<gene>
    <name evidence="2" type="ORF">FFLO_06295</name>
</gene>
<feature type="transmembrane region" description="Helical" evidence="1">
    <location>
        <begin position="54"/>
        <end position="74"/>
    </location>
</feature>
<dbReference type="EMBL" id="JABELV010000195">
    <property type="protein sequence ID" value="KAG7528263.1"/>
    <property type="molecule type" value="Genomic_DNA"/>
</dbReference>
<proteinExistence type="predicted"/>
<keyword evidence="1" id="KW-0472">Membrane</keyword>
<keyword evidence="1" id="KW-1133">Transmembrane helix</keyword>
<keyword evidence="1" id="KW-0812">Transmembrane</keyword>
<dbReference type="AlphaFoldDB" id="A0A8K0JFF7"/>
<sequence length="97" mass="10975">MVAIDHGHKARFREGFSPVEDKNSATSIGPVVLSKGESSFKPTERWYKRRKWRIFLIVSIGLIISFAVGGQQLASWLKEQRSKLQDKDIVDTDGRTA</sequence>
<evidence type="ECO:0000313" key="3">
    <source>
        <dbReference type="Proteomes" id="UP000812966"/>
    </source>
</evidence>
<name>A0A8K0JFF7_9TREE</name>
<reference evidence="2" key="1">
    <citation type="submission" date="2020-04" db="EMBL/GenBank/DDBJ databases">
        <title>Analysis of mating type loci in Filobasidium floriforme.</title>
        <authorList>
            <person name="Nowrousian M."/>
        </authorList>
    </citation>
    <scope>NUCLEOTIDE SEQUENCE</scope>
    <source>
        <strain evidence="2">CBS 6242</strain>
    </source>
</reference>
<evidence type="ECO:0000256" key="1">
    <source>
        <dbReference type="SAM" id="Phobius"/>
    </source>
</evidence>
<dbReference type="Proteomes" id="UP000812966">
    <property type="component" value="Unassembled WGS sequence"/>
</dbReference>
<protein>
    <submittedName>
        <fullName evidence="2">Uncharacterized protein</fullName>
    </submittedName>
</protein>
<comment type="caution">
    <text evidence="2">The sequence shown here is derived from an EMBL/GenBank/DDBJ whole genome shotgun (WGS) entry which is preliminary data.</text>
</comment>